<evidence type="ECO:0000313" key="2">
    <source>
        <dbReference type="Proteomes" id="UP000623608"/>
    </source>
</evidence>
<reference evidence="1" key="1">
    <citation type="submission" date="2021-01" db="EMBL/GenBank/DDBJ databases">
        <title>Whole genome shotgun sequence of Actinoplanes tereljensis NBRC 105297.</title>
        <authorList>
            <person name="Komaki H."/>
            <person name="Tamura T."/>
        </authorList>
    </citation>
    <scope>NUCLEOTIDE SEQUENCE</scope>
    <source>
        <strain evidence="1">NBRC 105297</strain>
    </source>
</reference>
<proteinExistence type="predicted"/>
<dbReference type="SUPFAM" id="SSF52540">
    <property type="entry name" value="P-loop containing nucleoside triphosphate hydrolases"/>
    <property type="match status" value="1"/>
</dbReference>
<organism evidence="1 2">
    <name type="scientific">Paractinoplanes tereljensis</name>
    <dbReference type="NCBI Taxonomy" id="571912"/>
    <lineage>
        <taxon>Bacteria</taxon>
        <taxon>Bacillati</taxon>
        <taxon>Actinomycetota</taxon>
        <taxon>Actinomycetes</taxon>
        <taxon>Micromonosporales</taxon>
        <taxon>Micromonosporaceae</taxon>
        <taxon>Paractinoplanes</taxon>
    </lineage>
</organism>
<gene>
    <name evidence="1" type="ORF">Ate02nite_61340</name>
</gene>
<dbReference type="AlphaFoldDB" id="A0A919TVJ6"/>
<evidence type="ECO:0008006" key="3">
    <source>
        <dbReference type="Google" id="ProtNLM"/>
    </source>
</evidence>
<dbReference type="EMBL" id="BOMY01000039">
    <property type="protein sequence ID" value="GIF23404.1"/>
    <property type="molecule type" value="Genomic_DNA"/>
</dbReference>
<comment type="caution">
    <text evidence="1">The sequence shown here is derived from an EMBL/GenBank/DDBJ whole genome shotgun (WGS) entry which is preliminary data.</text>
</comment>
<sequence length="1089" mass="120187">MTTPQRSRAATVRHLTTPSLRLALGLAEMLLPRETYDGSPAVDPQDARYLLSGQLGVWERWRDDLATEHLAAIDRLIALRPRRLATEGGFRISFDAHMRNNRSPRYDPLGDLLRVRDGVPVNDLIAQAVEELENAATPMPVPPQAEPGETYTSSVFLPGANRDEFRRNTYRIPILTNSYPPVPVQPAAAPQQLTIDLDDLRALASRIDKSRSGDDTFSLADSLDSFTRHLCDPCGQPISTLNLLAGPLQTMIAPTGSGKSVLTRVAATHWAQAGHTVLLLTPDVESTLELVADIRADLQALDLDHGVAALLSSRRLIDVAERRSNDAPTDSARARWTWNELGYSCLLPNDEGAPWQPGQEPCTDLQRIGEDGRHRCPLIGVCEKWEPWRRAAGTAKIIVTNHAYFQQGSVPIPTAFDDATHGRVSAQQFLLRRADVVVIDEVDAFQAHAVALSGRTLVLASRETRPLLLAKLDDQRKEQVHSRHVPADLELDFQRAISRLEFLSERYLTAVVNNFIDPQDPLGFRNARLHLPRRWDNLLACRLFGLDENEERPSDDQLEQFRSLFTVTEPDVMPEGWSLLRRQLRLVVSDHPDADRMDQRRQDVLDAVVAIAALNASESTNETTSEADDFERPPLDHLQTAHLLLRRAFLGDLQQGLAELEHLLPLMRDSGMRLADDVEAALDRGSTWQATPEGPMGRAVFGFAVTGDPNDPSDRRLNAEILSGDPHAYTADLGSTTAAALTGHPRIVLGLSATAYLPGAPTNHVYGQVIGHYPDDANTGTGPLTVSNASINDRITNRGITISGAARNRKRELLDSIGAGLWEQLLEPRLETLHQHPDPDRRSRARVLLVTNSYEQAVDLARGLINGGAQRNRIAVAVPAAQAHHLQIPDDVIALPATRLRTFPDTGRDVLISPFARVARGLNIVVGRRSALDSIWVCVRPLKLIDEPAALVAHTGARARRDRQPSTDPRRELDYRHDTAAKHLEQINRSNPAFGRLPANVRTAIFADILADLIQLAGRARRGGTDTTLHLVDNAFHRGGAAPGSDFPTLIRALYQDWYDTGVLEHVTAIYGHTLDAFLTFAGISDRTR</sequence>
<dbReference type="InterPro" id="IPR027417">
    <property type="entry name" value="P-loop_NTPase"/>
</dbReference>
<accession>A0A919TVJ6</accession>
<evidence type="ECO:0000313" key="1">
    <source>
        <dbReference type="EMBL" id="GIF23404.1"/>
    </source>
</evidence>
<dbReference type="Gene3D" id="3.40.50.300">
    <property type="entry name" value="P-loop containing nucleotide triphosphate hydrolases"/>
    <property type="match status" value="1"/>
</dbReference>
<dbReference type="Proteomes" id="UP000623608">
    <property type="component" value="Unassembled WGS sequence"/>
</dbReference>
<keyword evidence="2" id="KW-1185">Reference proteome</keyword>
<name>A0A919TVJ6_9ACTN</name>
<dbReference type="RefSeq" id="WP_203811300.1">
    <property type="nucleotide sequence ID" value="NZ_BOMY01000039.1"/>
</dbReference>
<protein>
    <recommendedName>
        <fullName evidence="3">Helicase ATP-binding domain-containing protein</fullName>
    </recommendedName>
</protein>